<feature type="compositionally biased region" description="Basic and acidic residues" evidence="1">
    <location>
        <begin position="47"/>
        <end position="58"/>
    </location>
</feature>
<accession>A0AAV7KXM7</accession>
<gene>
    <name evidence="2" type="ORF">NDU88_003848</name>
</gene>
<reference evidence="2" key="1">
    <citation type="journal article" date="2022" name="bioRxiv">
        <title>Sequencing and chromosome-scale assembly of the giantPleurodeles waltlgenome.</title>
        <authorList>
            <person name="Brown T."/>
            <person name="Elewa A."/>
            <person name="Iarovenko S."/>
            <person name="Subramanian E."/>
            <person name="Araus A.J."/>
            <person name="Petzold A."/>
            <person name="Susuki M."/>
            <person name="Suzuki K.-i.T."/>
            <person name="Hayashi T."/>
            <person name="Toyoda A."/>
            <person name="Oliveira C."/>
            <person name="Osipova E."/>
            <person name="Leigh N.D."/>
            <person name="Simon A."/>
            <person name="Yun M.H."/>
        </authorList>
    </citation>
    <scope>NUCLEOTIDE SEQUENCE</scope>
    <source>
        <strain evidence="2">20211129_DDA</strain>
        <tissue evidence="2">Liver</tissue>
    </source>
</reference>
<sequence length="66" mass="7741">MTRMCLTPKPIQSRLRHKAGFFKTHLIMQEKGNVRSDSTGRGATALRRREEDCRDKNIDWQTPRRG</sequence>
<protein>
    <submittedName>
        <fullName evidence="2">Uncharacterized protein</fullName>
    </submittedName>
</protein>
<evidence type="ECO:0000256" key="1">
    <source>
        <dbReference type="SAM" id="MobiDB-lite"/>
    </source>
</evidence>
<evidence type="ECO:0000313" key="2">
    <source>
        <dbReference type="EMBL" id="KAJ1083693.1"/>
    </source>
</evidence>
<keyword evidence="3" id="KW-1185">Reference proteome</keyword>
<comment type="caution">
    <text evidence="2">The sequence shown here is derived from an EMBL/GenBank/DDBJ whole genome shotgun (WGS) entry which is preliminary data.</text>
</comment>
<dbReference type="AlphaFoldDB" id="A0AAV7KXM7"/>
<dbReference type="Proteomes" id="UP001066276">
    <property type="component" value="Chromosome 12"/>
</dbReference>
<proteinExistence type="predicted"/>
<organism evidence="2 3">
    <name type="scientific">Pleurodeles waltl</name>
    <name type="common">Iberian ribbed newt</name>
    <dbReference type="NCBI Taxonomy" id="8319"/>
    <lineage>
        <taxon>Eukaryota</taxon>
        <taxon>Metazoa</taxon>
        <taxon>Chordata</taxon>
        <taxon>Craniata</taxon>
        <taxon>Vertebrata</taxon>
        <taxon>Euteleostomi</taxon>
        <taxon>Amphibia</taxon>
        <taxon>Batrachia</taxon>
        <taxon>Caudata</taxon>
        <taxon>Salamandroidea</taxon>
        <taxon>Salamandridae</taxon>
        <taxon>Pleurodelinae</taxon>
        <taxon>Pleurodeles</taxon>
    </lineage>
</organism>
<name>A0AAV7KXM7_PLEWA</name>
<dbReference type="EMBL" id="JANPWB010000016">
    <property type="protein sequence ID" value="KAJ1083693.1"/>
    <property type="molecule type" value="Genomic_DNA"/>
</dbReference>
<evidence type="ECO:0000313" key="3">
    <source>
        <dbReference type="Proteomes" id="UP001066276"/>
    </source>
</evidence>
<feature type="region of interest" description="Disordered" evidence="1">
    <location>
        <begin position="32"/>
        <end position="66"/>
    </location>
</feature>